<dbReference type="SUPFAM" id="SSF56672">
    <property type="entry name" value="DNA/RNA polymerases"/>
    <property type="match status" value="1"/>
</dbReference>
<dbReference type="InterPro" id="IPR043502">
    <property type="entry name" value="DNA/RNA_pol_sf"/>
</dbReference>
<reference evidence="1" key="1">
    <citation type="submission" date="2023-08" db="EMBL/GenBank/DDBJ databases">
        <title>A de novo genome assembly of Solanum verrucosum Schlechtendal, a Mexican diploid species geographically isolated from the other diploid A-genome species in potato relatives.</title>
        <authorList>
            <person name="Hosaka K."/>
        </authorList>
    </citation>
    <scope>NUCLEOTIDE SEQUENCE</scope>
    <source>
        <tissue evidence="1">Young leaves</tissue>
    </source>
</reference>
<accession>A0AAF0ZRY5</accession>
<protein>
    <recommendedName>
        <fullName evidence="3">Polyprotein</fullName>
    </recommendedName>
</protein>
<evidence type="ECO:0008006" key="3">
    <source>
        <dbReference type="Google" id="ProtNLM"/>
    </source>
</evidence>
<dbReference type="AlphaFoldDB" id="A0AAF0ZRY5"/>
<keyword evidence="2" id="KW-1185">Reference proteome</keyword>
<dbReference type="Proteomes" id="UP001234989">
    <property type="component" value="Chromosome 10"/>
</dbReference>
<proteinExistence type="predicted"/>
<dbReference type="Gene3D" id="3.10.10.10">
    <property type="entry name" value="HIV Type 1 Reverse Transcriptase, subunit A, domain 1"/>
    <property type="match status" value="1"/>
</dbReference>
<dbReference type="PANTHER" id="PTHR24559:SF444">
    <property type="entry name" value="REVERSE TRANSCRIPTASE DOMAIN-CONTAINING PROTEIN"/>
    <property type="match status" value="1"/>
</dbReference>
<dbReference type="InterPro" id="IPR053134">
    <property type="entry name" value="RNA-dir_DNA_polymerase"/>
</dbReference>
<dbReference type="Gene3D" id="3.30.70.270">
    <property type="match status" value="1"/>
</dbReference>
<evidence type="ECO:0000313" key="1">
    <source>
        <dbReference type="EMBL" id="WMV49907.1"/>
    </source>
</evidence>
<gene>
    <name evidence="1" type="ORF">MTR67_043292</name>
</gene>
<sequence>MIIQFQFPNEPILEWKGNNSIPVGRFISYLKARKMICKGYIYHLIRVKYSNSDTPTHESVAMPILIPPYKMALGKPKELKEQLKDLLDKGFIRPNISPWGAPVLFVRKKYSFLRTYIDYHQLKKITLNNKYPIPWIDDLFDQLQGVSCFSKINLRSDYHQLRIRNSDISKTAFRTRLTTTHVLTLPDVLDGYVIYCDASMVDLGCVLMQRDHKRLQYVFTHKELNLRQRKWLEFLKDYDMNVLYHLGKANVETSTLSRLSMGSVAHVEKEKK</sequence>
<dbReference type="PANTHER" id="PTHR24559">
    <property type="entry name" value="TRANSPOSON TY3-I GAG-POL POLYPROTEIN"/>
    <property type="match status" value="1"/>
</dbReference>
<dbReference type="EMBL" id="CP133621">
    <property type="protein sequence ID" value="WMV49907.1"/>
    <property type="molecule type" value="Genomic_DNA"/>
</dbReference>
<evidence type="ECO:0000313" key="2">
    <source>
        <dbReference type="Proteomes" id="UP001234989"/>
    </source>
</evidence>
<dbReference type="CDD" id="cd01647">
    <property type="entry name" value="RT_LTR"/>
    <property type="match status" value="1"/>
</dbReference>
<dbReference type="InterPro" id="IPR043128">
    <property type="entry name" value="Rev_trsase/Diguanyl_cyclase"/>
</dbReference>
<organism evidence="1 2">
    <name type="scientific">Solanum verrucosum</name>
    <dbReference type="NCBI Taxonomy" id="315347"/>
    <lineage>
        <taxon>Eukaryota</taxon>
        <taxon>Viridiplantae</taxon>
        <taxon>Streptophyta</taxon>
        <taxon>Embryophyta</taxon>
        <taxon>Tracheophyta</taxon>
        <taxon>Spermatophyta</taxon>
        <taxon>Magnoliopsida</taxon>
        <taxon>eudicotyledons</taxon>
        <taxon>Gunneridae</taxon>
        <taxon>Pentapetalae</taxon>
        <taxon>asterids</taxon>
        <taxon>lamiids</taxon>
        <taxon>Solanales</taxon>
        <taxon>Solanaceae</taxon>
        <taxon>Solanoideae</taxon>
        <taxon>Solaneae</taxon>
        <taxon>Solanum</taxon>
    </lineage>
</organism>
<name>A0AAF0ZRY5_SOLVR</name>